<feature type="coiled-coil region" evidence="1">
    <location>
        <begin position="299"/>
        <end position="493"/>
    </location>
</feature>
<dbReference type="EMBL" id="JAQQPO010000020">
    <property type="protein sequence ID" value="MDC7959795.1"/>
    <property type="molecule type" value="Genomic_DNA"/>
</dbReference>
<dbReference type="GO" id="GO:0006308">
    <property type="term" value="P:DNA catabolic process"/>
    <property type="evidence" value="ECO:0007669"/>
    <property type="project" value="InterPro"/>
</dbReference>
<keyword evidence="2" id="KW-0472">Membrane</keyword>
<protein>
    <submittedName>
        <fullName evidence="4">Exodeoxyribonuclease VII large subunit</fullName>
    </submittedName>
</protein>
<keyword evidence="1" id="KW-0175">Coiled coil</keyword>
<organism evidence="4 5">
    <name type="scientific">Bacteroides ovatus</name>
    <dbReference type="NCBI Taxonomy" id="28116"/>
    <lineage>
        <taxon>Bacteria</taxon>
        <taxon>Pseudomonadati</taxon>
        <taxon>Bacteroidota</taxon>
        <taxon>Bacteroidia</taxon>
        <taxon>Bacteroidales</taxon>
        <taxon>Bacteroidaceae</taxon>
        <taxon>Bacteroides</taxon>
    </lineage>
</organism>
<feature type="domain" description="Exonuclease VII large subunit C-terminal" evidence="3">
    <location>
        <begin position="160"/>
        <end position="420"/>
    </location>
</feature>
<keyword evidence="2" id="KW-0812">Transmembrane</keyword>
<proteinExistence type="predicted"/>
<comment type="caution">
    <text evidence="4">The sequence shown here is derived from an EMBL/GenBank/DDBJ whole genome shotgun (WGS) entry which is preliminary data.</text>
</comment>
<dbReference type="RefSeq" id="WP_272841838.1">
    <property type="nucleotide sequence ID" value="NZ_JAQQPO010000020.1"/>
</dbReference>
<dbReference type="InterPro" id="IPR020579">
    <property type="entry name" value="Exonuc_VII_lsu_C"/>
</dbReference>
<name>A0AAW6IJJ3_BACOV</name>
<keyword evidence="2" id="KW-1133">Transmembrane helix</keyword>
<dbReference type="Pfam" id="PF02601">
    <property type="entry name" value="Exonuc_VII_L"/>
    <property type="match status" value="1"/>
</dbReference>
<dbReference type="GO" id="GO:0008855">
    <property type="term" value="F:exodeoxyribonuclease VII activity"/>
    <property type="evidence" value="ECO:0007669"/>
    <property type="project" value="InterPro"/>
</dbReference>
<dbReference type="PANTHER" id="PTHR30008:SF0">
    <property type="entry name" value="EXODEOXYRIBONUCLEASE 7 LARGE SUBUNIT"/>
    <property type="match status" value="1"/>
</dbReference>
<accession>A0AAW6IJJ3</accession>
<feature type="transmembrane region" description="Helical" evidence="2">
    <location>
        <begin position="499"/>
        <end position="519"/>
    </location>
</feature>
<evidence type="ECO:0000313" key="4">
    <source>
        <dbReference type="EMBL" id="MDC7959795.1"/>
    </source>
</evidence>
<evidence type="ECO:0000313" key="5">
    <source>
        <dbReference type="Proteomes" id="UP001215078"/>
    </source>
</evidence>
<evidence type="ECO:0000256" key="2">
    <source>
        <dbReference type="SAM" id="Phobius"/>
    </source>
</evidence>
<dbReference type="GO" id="GO:0009318">
    <property type="term" value="C:exodeoxyribonuclease VII complex"/>
    <property type="evidence" value="ECO:0007669"/>
    <property type="project" value="InterPro"/>
</dbReference>
<dbReference type="Proteomes" id="UP001215078">
    <property type="component" value="Unassembled WGS sequence"/>
</dbReference>
<dbReference type="AlphaFoldDB" id="A0AAW6IJJ3"/>
<evidence type="ECO:0000259" key="3">
    <source>
        <dbReference type="Pfam" id="PF02601"/>
    </source>
</evidence>
<reference evidence="4" key="1">
    <citation type="submission" date="2022-10" db="EMBL/GenBank/DDBJ databases">
        <title>Human gut microbiome strain richness.</title>
        <authorList>
            <person name="Chen-Liaw A."/>
        </authorList>
    </citation>
    <scope>NUCLEOTIDE SEQUENCE</scope>
    <source>
        <strain evidence="4">RTP21484st1_H8_RTP21484_190118</strain>
    </source>
</reference>
<evidence type="ECO:0000256" key="1">
    <source>
        <dbReference type="SAM" id="Coils"/>
    </source>
</evidence>
<dbReference type="InterPro" id="IPR003753">
    <property type="entry name" value="Exonuc_VII_L"/>
</dbReference>
<sequence length="520" mass="59265">MVNNLQLFSDNPLRVIYKPSELLGMFTSYLSKQDVNLKIIYLRGIYLKNPKHDPRWIYRYDILRDEDTQTEITLQISQKLCSELKDGNLVTVGGVLGKRVQNNSHIQLMLVVSRVEIVQEQVVDEEEQKRIEFRRKKVQIGYKNIDGVLEQKLFIDERPRVALVFAATSITMSDFNAGINAAKSAIDFYEQRVNFANTKELTALLKELDQQKYDVIALVRGGGGGIESLDELDVLDMIVEMQTPIIAAIGHVEEKLFIKQIVDKEAPTPNGLGQYFSDLVETVSEKKNKSRVVLTEQIKKQFQEQLIAAQRQNKELQEKLVFLTKAQEAAQRLHKEQVEVAHRQNQELQKKLVGISKANEAAQKLHKEQVEVAHRQNQELQKKLAGISKANEDAQKLHKEQVEVAHKQNQELQKKLAGISKANEDIQKAHVEQINKQSKEFNDSLKMMQEINDNLNKSLQKLTAQNTQAAKDLNEAKERARELQRQLEGARLKTNKGCLSMVVTIITILGVACYAICLIL</sequence>
<dbReference type="PANTHER" id="PTHR30008">
    <property type="entry name" value="EXODEOXYRIBONUCLEASE 7 LARGE SUBUNIT"/>
    <property type="match status" value="1"/>
</dbReference>
<gene>
    <name evidence="4" type="ORF">PQ628_16440</name>
</gene>